<reference evidence="2" key="1">
    <citation type="submission" date="2020-05" db="EMBL/GenBank/DDBJ databases">
        <authorList>
            <person name="Rincon C."/>
            <person name="Sanders R I."/>
            <person name="Robbins C."/>
            <person name="Chaturvedi A."/>
        </authorList>
    </citation>
    <scope>NUCLEOTIDE SEQUENCE</scope>
    <source>
        <strain evidence="2">CHB12</strain>
    </source>
</reference>
<protein>
    <submittedName>
        <fullName evidence="2">Uncharacterized protein</fullName>
    </submittedName>
</protein>
<evidence type="ECO:0000313" key="3">
    <source>
        <dbReference type="Proteomes" id="UP000684084"/>
    </source>
</evidence>
<dbReference type="AlphaFoldDB" id="A0A915ZY56"/>
<accession>A0A915ZY56</accession>
<evidence type="ECO:0000313" key="2">
    <source>
        <dbReference type="EMBL" id="CAB5395552.1"/>
    </source>
</evidence>
<sequence>MNDLIKFLNQNITDFKVEDISDLMFLEITAYKTQLEFYVQLKDIVIIEEEDNDKDDEDGNDHEYDNNNNNDDDFENQMSTTIQEYSKYF</sequence>
<feature type="compositionally biased region" description="Acidic residues" evidence="1">
    <location>
        <begin position="50"/>
        <end position="60"/>
    </location>
</feature>
<feature type="region of interest" description="Disordered" evidence="1">
    <location>
        <begin position="50"/>
        <end position="77"/>
    </location>
</feature>
<comment type="caution">
    <text evidence="2">The sequence shown here is derived from an EMBL/GenBank/DDBJ whole genome shotgun (WGS) entry which is preliminary data.</text>
</comment>
<dbReference type="OrthoDB" id="10479257at2759"/>
<dbReference type="EMBL" id="CAGKOT010000100">
    <property type="protein sequence ID" value="CAB5395552.1"/>
    <property type="molecule type" value="Genomic_DNA"/>
</dbReference>
<evidence type="ECO:0000256" key="1">
    <source>
        <dbReference type="SAM" id="MobiDB-lite"/>
    </source>
</evidence>
<gene>
    <name evidence="2" type="ORF">CHRIB12_LOCUS23901</name>
</gene>
<dbReference type="Proteomes" id="UP000684084">
    <property type="component" value="Unassembled WGS sequence"/>
</dbReference>
<name>A0A915ZY56_9GLOM</name>
<organism evidence="2 3">
    <name type="scientific">Rhizophagus irregularis</name>
    <dbReference type="NCBI Taxonomy" id="588596"/>
    <lineage>
        <taxon>Eukaryota</taxon>
        <taxon>Fungi</taxon>
        <taxon>Fungi incertae sedis</taxon>
        <taxon>Mucoromycota</taxon>
        <taxon>Glomeromycotina</taxon>
        <taxon>Glomeromycetes</taxon>
        <taxon>Glomerales</taxon>
        <taxon>Glomeraceae</taxon>
        <taxon>Rhizophagus</taxon>
    </lineage>
</organism>
<proteinExistence type="predicted"/>